<comment type="caution">
    <text evidence="1">The sequence shown here is derived from an EMBL/GenBank/DDBJ whole genome shotgun (WGS) entry which is preliminary data.</text>
</comment>
<dbReference type="AlphaFoldDB" id="A0A834KQK1"/>
<reference evidence="1" key="1">
    <citation type="journal article" date="2020" name="G3 (Bethesda)">
        <title>High-Quality Assemblies for Three Invasive Social Wasps from the &lt;i&gt;Vespula&lt;/i&gt; Genus.</title>
        <authorList>
            <person name="Harrop T.W.R."/>
            <person name="Guhlin J."/>
            <person name="McLaughlin G.M."/>
            <person name="Permina E."/>
            <person name="Stockwell P."/>
            <person name="Gilligan J."/>
            <person name="Le Lec M.F."/>
            <person name="Gruber M.A.M."/>
            <person name="Quinn O."/>
            <person name="Lovegrove M."/>
            <person name="Duncan E.J."/>
            <person name="Remnant E.J."/>
            <person name="Van Eeckhoven J."/>
            <person name="Graham B."/>
            <person name="Knapp R.A."/>
            <person name="Langford K.W."/>
            <person name="Kronenberg Z."/>
            <person name="Press M.O."/>
            <person name="Eacker S.M."/>
            <person name="Wilson-Rankin E.E."/>
            <person name="Purcell J."/>
            <person name="Lester P.J."/>
            <person name="Dearden P.K."/>
        </authorList>
    </citation>
    <scope>NUCLEOTIDE SEQUENCE</scope>
    <source>
        <strain evidence="1">Marl-1</strain>
    </source>
</reference>
<name>A0A834KQK1_VESVU</name>
<sequence>MLCSSLITNAIYRKIFGNFSNSSTKTALARLFSNIIDRFDKCTNFDKFTRGSFTTNTFYDRLQTRSFKSTESNTCDQSH</sequence>
<protein>
    <submittedName>
        <fullName evidence="1">Uncharacterized protein</fullName>
    </submittedName>
</protein>
<keyword evidence="2" id="KW-1185">Reference proteome</keyword>
<evidence type="ECO:0000313" key="1">
    <source>
        <dbReference type="EMBL" id="KAF7408361.1"/>
    </source>
</evidence>
<accession>A0A834KQK1</accession>
<evidence type="ECO:0000313" key="2">
    <source>
        <dbReference type="Proteomes" id="UP000614350"/>
    </source>
</evidence>
<dbReference type="EMBL" id="JACSEA010000002">
    <property type="protein sequence ID" value="KAF7408361.1"/>
    <property type="molecule type" value="Genomic_DNA"/>
</dbReference>
<proteinExistence type="predicted"/>
<dbReference type="Proteomes" id="UP000614350">
    <property type="component" value="Unassembled WGS sequence"/>
</dbReference>
<gene>
    <name evidence="1" type="ORF">HZH66_002898</name>
</gene>
<organism evidence="1 2">
    <name type="scientific">Vespula vulgaris</name>
    <name type="common">Yellow jacket</name>
    <name type="synonym">Wasp</name>
    <dbReference type="NCBI Taxonomy" id="7454"/>
    <lineage>
        <taxon>Eukaryota</taxon>
        <taxon>Metazoa</taxon>
        <taxon>Ecdysozoa</taxon>
        <taxon>Arthropoda</taxon>
        <taxon>Hexapoda</taxon>
        <taxon>Insecta</taxon>
        <taxon>Pterygota</taxon>
        <taxon>Neoptera</taxon>
        <taxon>Endopterygota</taxon>
        <taxon>Hymenoptera</taxon>
        <taxon>Apocrita</taxon>
        <taxon>Aculeata</taxon>
        <taxon>Vespoidea</taxon>
        <taxon>Vespidae</taxon>
        <taxon>Vespinae</taxon>
        <taxon>Vespula</taxon>
    </lineage>
</organism>